<accession>A0A7S4FWA6</accession>
<keyword evidence="3 6" id="KW-1133">Transmembrane helix</keyword>
<feature type="transmembrane region" description="Helical" evidence="6">
    <location>
        <begin position="94"/>
        <end position="116"/>
    </location>
</feature>
<evidence type="ECO:0000256" key="3">
    <source>
        <dbReference type="ARBA" id="ARBA00022989"/>
    </source>
</evidence>
<dbReference type="AlphaFoldDB" id="A0A7S4FWA6"/>
<keyword evidence="4 6" id="KW-0472">Membrane</keyword>
<organism evidence="8">
    <name type="scientific">Eutreptiella gymnastica</name>
    <dbReference type="NCBI Taxonomy" id="73025"/>
    <lineage>
        <taxon>Eukaryota</taxon>
        <taxon>Discoba</taxon>
        <taxon>Euglenozoa</taxon>
        <taxon>Euglenida</taxon>
        <taxon>Spirocuta</taxon>
        <taxon>Euglenophyceae</taxon>
        <taxon>Eutreptiales</taxon>
        <taxon>Eutreptiaceae</taxon>
        <taxon>Eutreptiella</taxon>
    </lineage>
</organism>
<feature type="transmembrane region" description="Helical" evidence="6">
    <location>
        <begin position="12"/>
        <end position="34"/>
    </location>
</feature>
<comment type="subcellular location">
    <subcellularLocation>
        <location evidence="1">Membrane</location>
        <topology evidence="1">Multi-pass membrane protein</topology>
    </subcellularLocation>
</comment>
<reference evidence="8" key="1">
    <citation type="submission" date="2021-01" db="EMBL/GenBank/DDBJ databases">
        <authorList>
            <person name="Corre E."/>
            <person name="Pelletier E."/>
            <person name="Niang G."/>
            <person name="Scheremetjew M."/>
            <person name="Finn R."/>
            <person name="Kale V."/>
            <person name="Holt S."/>
            <person name="Cochrane G."/>
            <person name="Meng A."/>
            <person name="Brown T."/>
            <person name="Cohen L."/>
        </authorList>
    </citation>
    <scope>NUCLEOTIDE SEQUENCE</scope>
    <source>
        <strain evidence="8">CCMP1594</strain>
    </source>
</reference>
<dbReference type="GO" id="GO:0016020">
    <property type="term" value="C:membrane"/>
    <property type="evidence" value="ECO:0007669"/>
    <property type="project" value="UniProtKB-SubCell"/>
</dbReference>
<evidence type="ECO:0000256" key="4">
    <source>
        <dbReference type="ARBA" id="ARBA00023136"/>
    </source>
</evidence>
<dbReference type="SUPFAM" id="SSF144091">
    <property type="entry name" value="Rhomboid-like"/>
    <property type="match status" value="1"/>
</dbReference>
<feature type="region of interest" description="Disordered" evidence="5">
    <location>
        <begin position="272"/>
        <end position="333"/>
    </location>
</feature>
<sequence length="333" mass="35936">MNTESMGSQIKNWWNAFPIFCKAIFATTVAVYILQCVEVVHFWFWCFKVDSIMRQYEVWRIVTCMFLHGGGLHILFNLLAFVSLGRSLECRFGTATMFSLSVVLRLISAAMELAAASAVRSLPVTIPALDHFLARSFPYSACGIGLSGLIFTYIVIDVHMNDAVRSIFGFCSVPAKTYPWLLLVILQLLMPGLSLSAHLFGLLSGYAAMVLEPRLEGVRFDRWVPAAIKALPSYKTGSGSLTISGVLNNPNASSGGSWFQWPRFWSSSQSQFSGQGRVLGGGPVGPSPPAALPMPPLQSQGYSSTASSSSPVKTTSGKFPGQGRTLGGGSGLV</sequence>
<feature type="compositionally biased region" description="Gly residues" evidence="5">
    <location>
        <begin position="324"/>
        <end position="333"/>
    </location>
</feature>
<dbReference type="GO" id="GO:0004252">
    <property type="term" value="F:serine-type endopeptidase activity"/>
    <property type="evidence" value="ECO:0007669"/>
    <property type="project" value="InterPro"/>
</dbReference>
<feature type="transmembrane region" description="Helical" evidence="6">
    <location>
        <begin position="136"/>
        <end position="155"/>
    </location>
</feature>
<name>A0A7S4FWA6_9EUGL</name>
<feature type="compositionally biased region" description="Low complexity" evidence="5">
    <location>
        <begin position="297"/>
        <end position="316"/>
    </location>
</feature>
<evidence type="ECO:0000259" key="7">
    <source>
        <dbReference type="Pfam" id="PF01694"/>
    </source>
</evidence>
<evidence type="ECO:0000256" key="6">
    <source>
        <dbReference type="SAM" id="Phobius"/>
    </source>
</evidence>
<proteinExistence type="predicted"/>
<feature type="domain" description="Peptidase S54 rhomboid" evidence="7">
    <location>
        <begin position="57"/>
        <end position="210"/>
    </location>
</feature>
<evidence type="ECO:0000256" key="5">
    <source>
        <dbReference type="SAM" id="MobiDB-lite"/>
    </source>
</evidence>
<evidence type="ECO:0000256" key="2">
    <source>
        <dbReference type="ARBA" id="ARBA00022692"/>
    </source>
</evidence>
<protein>
    <recommendedName>
        <fullName evidence="7">Peptidase S54 rhomboid domain-containing protein</fullName>
    </recommendedName>
</protein>
<dbReference type="EMBL" id="HBJA01081335">
    <property type="protein sequence ID" value="CAE0817272.1"/>
    <property type="molecule type" value="Transcribed_RNA"/>
</dbReference>
<dbReference type="Pfam" id="PF01694">
    <property type="entry name" value="Rhomboid"/>
    <property type="match status" value="1"/>
</dbReference>
<gene>
    <name evidence="8" type="ORF">EGYM00163_LOCUS28434</name>
</gene>
<dbReference type="Gene3D" id="1.20.1540.10">
    <property type="entry name" value="Rhomboid-like"/>
    <property type="match status" value="1"/>
</dbReference>
<keyword evidence="2 6" id="KW-0812">Transmembrane</keyword>
<dbReference type="InterPro" id="IPR022764">
    <property type="entry name" value="Peptidase_S54_rhomboid_dom"/>
</dbReference>
<dbReference type="PANTHER" id="PTHR11009">
    <property type="entry name" value="DER1-LIKE PROTEIN, DERLIN"/>
    <property type="match status" value="1"/>
</dbReference>
<feature type="compositionally biased region" description="Pro residues" evidence="5">
    <location>
        <begin position="285"/>
        <end position="296"/>
    </location>
</feature>
<feature type="transmembrane region" description="Helical" evidence="6">
    <location>
        <begin position="58"/>
        <end position="82"/>
    </location>
</feature>
<dbReference type="InterPro" id="IPR035952">
    <property type="entry name" value="Rhomboid-like_sf"/>
</dbReference>
<evidence type="ECO:0000313" key="8">
    <source>
        <dbReference type="EMBL" id="CAE0817272.1"/>
    </source>
</evidence>
<feature type="transmembrane region" description="Helical" evidence="6">
    <location>
        <begin position="167"/>
        <end position="189"/>
    </location>
</feature>
<evidence type="ECO:0000256" key="1">
    <source>
        <dbReference type="ARBA" id="ARBA00004141"/>
    </source>
</evidence>